<keyword evidence="3" id="KW-1185">Reference proteome</keyword>
<evidence type="ECO:0000313" key="3">
    <source>
        <dbReference type="Proteomes" id="UP000292702"/>
    </source>
</evidence>
<dbReference type="Proteomes" id="UP000292702">
    <property type="component" value="Unassembled WGS sequence"/>
</dbReference>
<dbReference type="AlphaFoldDB" id="A0A4R0S0P0"/>
<dbReference type="InterPro" id="IPR001810">
    <property type="entry name" value="F-box_dom"/>
</dbReference>
<dbReference type="InterPro" id="IPR036047">
    <property type="entry name" value="F-box-like_dom_sf"/>
</dbReference>
<evidence type="ECO:0000313" key="2">
    <source>
        <dbReference type="EMBL" id="TCD69434.1"/>
    </source>
</evidence>
<gene>
    <name evidence="2" type="ORF">EIP91_007559</name>
</gene>
<feature type="domain" description="F-box" evidence="1">
    <location>
        <begin position="27"/>
        <end position="75"/>
    </location>
</feature>
<organism evidence="2 3">
    <name type="scientific">Steccherinum ochraceum</name>
    <dbReference type="NCBI Taxonomy" id="92696"/>
    <lineage>
        <taxon>Eukaryota</taxon>
        <taxon>Fungi</taxon>
        <taxon>Dikarya</taxon>
        <taxon>Basidiomycota</taxon>
        <taxon>Agaricomycotina</taxon>
        <taxon>Agaricomycetes</taxon>
        <taxon>Polyporales</taxon>
        <taxon>Steccherinaceae</taxon>
        <taxon>Steccherinum</taxon>
    </lineage>
</organism>
<dbReference type="PROSITE" id="PS50181">
    <property type="entry name" value="FBOX"/>
    <property type="match status" value="1"/>
</dbReference>
<dbReference type="CDD" id="cd09917">
    <property type="entry name" value="F-box_SF"/>
    <property type="match status" value="1"/>
</dbReference>
<proteinExistence type="predicted"/>
<comment type="caution">
    <text evidence="2">The sequence shown here is derived from an EMBL/GenBank/DDBJ whole genome shotgun (WGS) entry which is preliminary data.</text>
</comment>
<sequence length="435" mass="49019">MIATELSYDFSGRLALKGSEPSCTAKPSQLTTLPLRIVFAILSHLVSQDLLRCSQTCNTLRRVVKAFPALQYKIELAAVGMQNIPENTLTDQKKLSLLRRYLRNWSHLSWPCLTHTLATTFDCDKWEISGGVITHMNHNLEVQCTRLGSSIEGRPTHKWVHPIRMDKDIRDYFVDLYQDLLLVVVTDDDVVAQALLLSFTKGGTHPSAQMQALELPASARSTNHFHIRGDKLACLSFWDVTGWQGYIFTVWNWHTGQVIMSYDSAAHSDVHAESPDIIQRDYHMFTFLDDKHIAFAVSVTSTEDIRCQAFIEIIDFTKGYEAFATSVNFHFPKIAKNTLIVEASVARNPAPPPTLLQEHAPFCTSEDETVVAMSVGLCDLEEIDDYLDLAFFIPTNRLLHLYHEARAPPTSLSVSWTYPGSTGVHHILVHPPRSI</sequence>
<dbReference type="SMART" id="SM00256">
    <property type="entry name" value="FBOX"/>
    <property type="match status" value="1"/>
</dbReference>
<dbReference type="EMBL" id="RWJN01000041">
    <property type="protein sequence ID" value="TCD69434.1"/>
    <property type="molecule type" value="Genomic_DNA"/>
</dbReference>
<accession>A0A4R0S0P0</accession>
<dbReference type="SUPFAM" id="SSF81383">
    <property type="entry name" value="F-box domain"/>
    <property type="match status" value="1"/>
</dbReference>
<dbReference type="OrthoDB" id="3256413at2759"/>
<reference evidence="2 3" key="1">
    <citation type="submission" date="2018-11" db="EMBL/GenBank/DDBJ databases">
        <title>Genome assembly of Steccherinum ochraceum LE-BIN_3174, the white-rot fungus of the Steccherinaceae family (The Residual Polyporoid clade, Polyporales, Basidiomycota).</title>
        <authorList>
            <person name="Fedorova T.V."/>
            <person name="Glazunova O.A."/>
            <person name="Landesman E.O."/>
            <person name="Moiseenko K.V."/>
            <person name="Psurtseva N.V."/>
            <person name="Savinova O.S."/>
            <person name="Shakhova N.V."/>
            <person name="Tyazhelova T.V."/>
            <person name="Vasina D.V."/>
        </authorList>
    </citation>
    <scope>NUCLEOTIDE SEQUENCE [LARGE SCALE GENOMIC DNA]</scope>
    <source>
        <strain evidence="2 3">LE-BIN_3174</strain>
    </source>
</reference>
<name>A0A4R0S0P0_9APHY</name>
<protein>
    <recommendedName>
        <fullName evidence="1">F-box domain-containing protein</fullName>
    </recommendedName>
</protein>
<dbReference type="STRING" id="92696.A0A4R0S0P0"/>
<evidence type="ECO:0000259" key="1">
    <source>
        <dbReference type="PROSITE" id="PS50181"/>
    </source>
</evidence>
<dbReference type="Pfam" id="PF12937">
    <property type="entry name" value="F-box-like"/>
    <property type="match status" value="1"/>
</dbReference>
<dbReference type="Gene3D" id="1.20.1280.50">
    <property type="match status" value="1"/>
</dbReference>